<accession>A0A5C3QV32</accession>
<dbReference type="InterPro" id="IPR036457">
    <property type="entry name" value="PPM-type-like_dom_sf"/>
</dbReference>
<evidence type="ECO:0000313" key="3">
    <source>
        <dbReference type="EMBL" id="TFL04351.1"/>
    </source>
</evidence>
<dbReference type="EMBL" id="ML178818">
    <property type="protein sequence ID" value="TFL04351.1"/>
    <property type="molecule type" value="Genomic_DNA"/>
</dbReference>
<dbReference type="Gene3D" id="3.60.40.10">
    <property type="entry name" value="PPM-type phosphatase domain"/>
    <property type="match status" value="1"/>
</dbReference>
<dbReference type="GO" id="GO:0004741">
    <property type="term" value="F:[pyruvate dehydrogenase (acetyl-transferring)]-phosphatase activity"/>
    <property type="evidence" value="ECO:0007669"/>
    <property type="project" value="TreeGrafter"/>
</dbReference>
<evidence type="ECO:0000313" key="4">
    <source>
        <dbReference type="Proteomes" id="UP000305067"/>
    </source>
</evidence>
<dbReference type="STRING" id="1884261.A0A5C3QV32"/>
<feature type="domain" description="PPM-type phosphatase" evidence="2">
    <location>
        <begin position="91"/>
        <end position="605"/>
    </location>
</feature>
<dbReference type="SUPFAM" id="SSF81606">
    <property type="entry name" value="PP2C-like"/>
    <property type="match status" value="1"/>
</dbReference>
<dbReference type="Proteomes" id="UP000305067">
    <property type="component" value="Unassembled WGS sequence"/>
</dbReference>
<dbReference type="InterPro" id="IPR015655">
    <property type="entry name" value="PP2C"/>
</dbReference>
<proteinExistence type="predicted"/>
<dbReference type="PROSITE" id="PS51746">
    <property type="entry name" value="PPM_2"/>
    <property type="match status" value="1"/>
</dbReference>
<name>A0A5C3QV32_9AGAR</name>
<dbReference type="OrthoDB" id="420076at2759"/>
<gene>
    <name evidence="3" type="ORF">BDV98DRAFT_590169</name>
</gene>
<dbReference type="Pfam" id="PF00481">
    <property type="entry name" value="PP2C"/>
    <property type="match status" value="1"/>
</dbReference>
<dbReference type="AlphaFoldDB" id="A0A5C3QV32"/>
<dbReference type="InterPro" id="IPR001932">
    <property type="entry name" value="PPM-type_phosphatase-like_dom"/>
</dbReference>
<evidence type="ECO:0000256" key="1">
    <source>
        <dbReference type="SAM" id="MobiDB-lite"/>
    </source>
</evidence>
<feature type="region of interest" description="Disordered" evidence="1">
    <location>
        <begin position="404"/>
        <end position="440"/>
    </location>
</feature>
<protein>
    <submittedName>
        <fullName evidence="3">Phosphatase 2C-like domain-containing protein</fullName>
    </submittedName>
</protein>
<dbReference type="GO" id="GO:0005739">
    <property type="term" value="C:mitochondrion"/>
    <property type="evidence" value="ECO:0007669"/>
    <property type="project" value="TreeGrafter"/>
</dbReference>
<sequence length="610" mass="67538">MLDANPPPGSFADASLEVHDTNLEAGPGDSISANATRTEDPTARFIVPYTPTSRLLDNRSDVLRLDETSMIVDDPSVGFSRSDNTYYLTQPANVESLNTFTRFTHAQRNCSFFSMFEGYNGNRAAQFARTYLVDALIGSLNVLYDKYIPYSPEHVDNGADGSLVPGSPPPEEVNQVVGDTFVRLDEDLVYYPLQGFFEHPSKRAAASTFEAARAGTSACLTFYEAETRTLRVASVGNTKAVLGRKAGRRGAHVRRGGRTEDLYQAQALTTPTDITSSEELERLQTTSPYSTAELERMFARKRPTRSFGDAALKWSLDVQKRMHDEYLGDAPHPYLLASHPSLTSSYLPRSSPLVTAQPIINSVQIQPGDFLIVASEPIWGALTDQQAVGLVGWWVNDRYPRYGPPKVGMGSTSPSYISSRKGSSEPPSEEEYEPTGSTLWNRFQLPKDGYEWNVRKTEELPVVNAPSLAIRRYDTARPHEYQHHTSDEPDEHHPHEDVDNPSHILSSSPTSLSRPLPSHISSSSSSPTPPTNTTSSPSRPLSKWTQWNWHPSNRTFINTDPNAATHLVRNALGGADEDLRAALLVMSDTLAKKYRGDLVVSVIFFNDLED</sequence>
<organism evidence="3 4">
    <name type="scientific">Pterulicium gracile</name>
    <dbReference type="NCBI Taxonomy" id="1884261"/>
    <lineage>
        <taxon>Eukaryota</taxon>
        <taxon>Fungi</taxon>
        <taxon>Dikarya</taxon>
        <taxon>Basidiomycota</taxon>
        <taxon>Agaricomycotina</taxon>
        <taxon>Agaricomycetes</taxon>
        <taxon>Agaricomycetidae</taxon>
        <taxon>Agaricales</taxon>
        <taxon>Pleurotineae</taxon>
        <taxon>Pterulaceae</taxon>
        <taxon>Pterulicium</taxon>
    </lineage>
</organism>
<reference evidence="3 4" key="1">
    <citation type="journal article" date="2019" name="Nat. Ecol. Evol.">
        <title>Megaphylogeny resolves global patterns of mushroom evolution.</title>
        <authorList>
            <person name="Varga T."/>
            <person name="Krizsan K."/>
            <person name="Foldi C."/>
            <person name="Dima B."/>
            <person name="Sanchez-Garcia M."/>
            <person name="Sanchez-Ramirez S."/>
            <person name="Szollosi G.J."/>
            <person name="Szarkandi J.G."/>
            <person name="Papp V."/>
            <person name="Albert L."/>
            <person name="Andreopoulos W."/>
            <person name="Angelini C."/>
            <person name="Antonin V."/>
            <person name="Barry K.W."/>
            <person name="Bougher N.L."/>
            <person name="Buchanan P."/>
            <person name="Buyck B."/>
            <person name="Bense V."/>
            <person name="Catcheside P."/>
            <person name="Chovatia M."/>
            <person name="Cooper J."/>
            <person name="Damon W."/>
            <person name="Desjardin D."/>
            <person name="Finy P."/>
            <person name="Geml J."/>
            <person name="Haridas S."/>
            <person name="Hughes K."/>
            <person name="Justo A."/>
            <person name="Karasinski D."/>
            <person name="Kautmanova I."/>
            <person name="Kiss B."/>
            <person name="Kocsube S."/>
            <person name="Kotiranta H."/>
            <person name="LaButti K.M."/>
            <person name="Lechner B.E."/>
            <person name="Liimatainen K."/>
            <person name="Lipzen A."/>
            <person name="Lukacs Z."/>
            <person name="Mihaltcheva S."/>
            <person name="Morgado L.N."/>
            <person name="Niskanen T."/>
            <person name="Noordeloos M.E."/>
            <person name="Ohm R.A."/>
            <person name="Ortiz-Santana B."/>
            <person name="Ovrebo C."/>
            <person name="Racz N."/>
            <person name="Riley R."/>
            <person name="Savchenko A."/>
            <person name="Shiryaev A."/>
            <person name="Soop K."/>
            <person name="Spirin V."/>
            <person name="Szebenyi C."/>
            <person name="Tomsovsky M."/>
            <person name="Tulloss R.E."/>
            <person name="Uehling J."/>
            <person name="Grigoriev I.V."/>
            <person name="Vagvolgyi C."/>
            <person name="Papp T."/>
            <person name="Martin F.M."/>
            <person name="Miettinen O."/>
            <person name="Hibbett D.S."/>
            <person name="Nagy L.G."/>
        </authorList>
    </citation>
    <scope>NUCLEOTIDE SEQUENCE [LARGE SCALE GENOMIC DNA]</scope>
    <source>
        <strain evidence="3 4">CBS 309.79</strain>
    </source>
</reference>
<dbReference type="PANTHER" id="PTHR13832">
    <property type="entry name" value="PROTEIN PHOSPHATASE 2C"/>
    <property type="match status" value="1"/>
</dbReference>
<keyword evidence="4" id="KW-1185">Reference proteome</keyword>
<evidence type="ECO:0000259" key="2">
    <source>
        <dbReference type="PROSITE" id="PS51746"/>
    </source>
</evidence>
<dbReference type="PANTHER" id="PTHR13832:SF792">
    <property type="entry name" value="GM14286P"/>
    <property type="match status" value="1"/>
</dbReference>
<feature type="region of interest" description="Disordered" evidence="1">
    <location>
        <begin position="481"/>
        <end position="544"/>
    </location>
</feature>
<feature type="compositionally biased region" description="Polar residues" evidence="1">
    <location>
        <begin position="410"/>
        <end position="421"/>
    </location>
</feature>
<feature type="compositionally biased region" description="Low complexity" evidence="1">
    <location>
        <begin position="501"/>
        <end position="542"/>
    </location>
</feature>
<feature type="compositionally biased region" description="Basic and acidic residues" evidence="1">
    <location>
        <begin position="481"/>
        <end position="500"/>
    </location>
</feature>
<dbReference type="SMART" id="SM00332">
    <property type="entry name" value="PP2Cc"/>
    <property type="match status" value="1"/>
</dbReference>